<protein>
    <submittedName>
        <fullName evidence="2">Uncharacterized protein</fullName>
    </submittedName>
</protein>
<feature type="region of interest" description="Disordered" evidence="1">
    <location>
        <begin position="54"/>
        <end position="77"/>
    </location>
</feature>
<proteinExistence type="predicted"/>
<dbReference type="AlphaFoldDB" id="A0A1B6DWI2"/>
<feature type="region of interest" description="Disordered" evidence="1">
    <location>
        <begin position="99"/>
        <end position="130"/>
    </location>
</feature>
<feature type="non-terminal residue" evidence="2">
    <location>
        <position position="130"/>
    </location>
</feature>
<name>A0A1B6DWI2_9HEMI</name>
<evidence type="ECO:0000313" key="2">
    <source>
        <dbReference type="EMBL" id="JAS30030.1"/>
    </source>
</evidence>
<organism evidence="2">
    <name type="scientific">Clastoptera arizonana</name>
    <name type="common">Arizona spittle bug</name>
    <dbReference type="NCBI Taxonomy" id="38151"/>
    <lineage>
        <taxon>Eukaryota</taxon>
        <taxon>Metazoa</taxon>
        <taxon>Ecdysozoa</taxon>
        <taxon>Arthropoda</taxon>
        <taxon>Hexapoda</taxon>
        <taxon>Insecta</taxon>
        <taxon>Pterygota</taxon>
        <taxon>Neoptera</taxon>
        <taxon>Paraneoptera</taxon>
        <taxon>Hemiptera</taxon>
        <taxon>Auchenorrhyncha</taxon>
        <taxon>Cercopoidea</taxon>
        <taxon>Clastopteridae</taxon>
        <taxon>Clastoptera</taxon>
    </lineage>
</organism>
<evidence type="ECO:0000256" key="1">
    <source>
        <dbReference type="SAM" id="MobiDB-lite"/>
    </source>
</evidence>
<accession>A0A1B6DWI2</accession>
<sequence length="130" mass="14830">MFLIGFHMVYTYSMIHFWKNESRVTHHAQMFNFYHLSNDIGPISAHVQVPAAEWRGPQGEYPGPSTSSGASSNNQNYTKTKVYTNRNYWTSATPSISKPHHKLEENCPVRDPLPVKVPSDHVPIDFKTTP</sequence>
<feature type="compositionally biased region" description="Polar residues" evidence="1">
    <location>
        <begin position="64"/>
        <end position="77"/>
    </location>
</feature>
<gene>
    <name evidence="2" type="ORF">g.816</name>
</gene>
<reference evidence="2" key="1">
    <citation type="submission" date="2015-12" db="EMBL/GenBank/DDBJ databases">
        <title>De novo transcriptome assembly of four potential Pierce s Disease insect vectors from Arizona vineyards.</title>
        <authorList>
            <person name="Tassone E.E."/>
        </authorList>
    </citation>
    <scope>NUCLEOTIDE SEQUENCE</scope>
</reference>
<dbReference type="EMBL" id="GEDC01007268">
    <property type="protein sequence ID" value="JAS30030.1"/>
    <property type="molecule type" value="Transcribed_RNA"/>
</dbReference>